<feature type="domain" description="CzcB-like barrel-sandwich hybrid" evidence="5">
    <location>
        <begin position="74"/>
        <end position="181"/>
    </location>
</feature>
<evidence type="ECO:0000256" key="3">
    <source>
        <dbReference type="SAM" id="MobiDB-lite"/>
    </source>
</evidence>
<feature type="domain" description="Multidrug resistance protein MdtA-like C-terminal permuted SH3" evidence="4">
    <location>
        <begin position="329"/>
        <end position="384"/>
    </location>
</feature>
<dbReference type="InterPro" id="IPR050465">
    <property type="entry name" value="UPF0194_transport"/>
</dbReference>
<dbReference type="EMBL" id="JAGSOV010000033">
    <property type="protein sequence ID" value="MCO1656186.1"/>
    <property type="molecule type" value="Genomic_DNA"/>
</dbReference>
<dbReference type="PANTHER" id="PTHR32347">
    <property type="entry name" value="EFFLUX SYSTEM COMPONENT YKNX-RELATED"/>
    <property type="match status" value="1"/>
</dbReference>
<comment type="caution">
    <text evidence="6">The sequence shown here is derived from an EMBL/GenBank/DDBJ whole genome shotgun (WGS) entry which is preliminary data.</text>
</comment>
<dbReference type="InterPro" id="IPR058647">
    <property type="entry name" value="BSH_CzcB-like"/>
</dbReference>
<comment type="subcellular location">
    <subcellularLocation>
        <location evidence="1">Cell envelope</location>
    </subcellularLocation>
</comment>
<dbReference type="Pfam" id="PF25973">
    <property type="entry name" value="BSH_CzcB"/>
    <property type="match status" value="1"/>
</dbReference>
<dbReference type="Gene3D" id="2.40.50.100">
    <property type="match status" value="1"/>
</dbReference>
<name>A0ABT0ZZN7_9PSEU</name>
<reference evidence="6" key="1">
    <citation type="submission" date="2021-04" db="EMBL/GenBank/DDBJ databases">
        <title>Pseudonocardia sp. nov., isolated from sandy soil of mangrove forest.</title>
        <authorList>
            <person name="Zan Z."/>
            <person name="Huang R."/>
            <person name="Liu W."/>
        </authorList>
    </citation>
    <scope>NUCLEOTIDE SEQUENCE</scope>
    <source>
        <strain evidence="6">S2-4</strain>
    </source>
</reference>
<dbReference type="RefSeq" id="WP_252438673.1">
    <property type="nucleotide sequence ID" value="NZ_JAGSOV010000033.1"/>
</dbReference>
<keyword evidence="2" id="KW-0175">Coiled coil</keyword>
<evidence type="ECO:0000256" key="2">
    <source>
        <dbReference type="ARBA" id="ARBA00023054"/>
    </source>
</evidence>
<dbReference type="Gene3D" id="2.40.30.170">
    <property type="match status" value="1"/>
</dbReference>
<dbReference type="Gene3D" id="2.40.420.20">
    <property type="match status" value="1"/>
</dbReference>
<dbReference type="Pfam" id="PF25967">
    <property type="entry name" value="RND-MFP_C"/>
    <property type="match status" value="1"/>
</dbReference>
<accession>A0ABT0ZZN7</accession>
<evidence type="ECO:0000313" key="7">
    <source>
        <dbReference type="Proteomes" id="UP001165283"/>
    </source>
</evidence>
<evidence type="ECO:0000313" key="6">
    <source>
        <dbReference type="EMBL" id="MCO1656186.1"/>
    </source>
</evidence>
<dbReference type="InterPro" id="IPR058627">
    <property type="entry name" value="MdtA-like_C"/>
</dbReference>
<protein>
    <submittedName>
        <fullName evidence="6">HlyD family efflux transporter periplasmic adaptor subunit</fullName>
    </submittedName>
</protein>
<feature type="compositionally biased region" description="Gly residues" evidence="3">
    <location>
        <begin position="396"/>
        <end position="422"/>
    </location>
</feature>
<evidence type="ECO:0000259" key="4">
    <source>
        <dbReference type="Pfam" id="PF25967"/>
    </source>
</evidence>
<dbReference type="PANTHER" id="PTHR32347:SF14">
    <property type="entry name" value="EFFLUX SYSTEM COMPONENT YKNX-RELATED"/>
    <property type="match status" value="1"/>
</dbReference>
<proteinExistence type="predicted"/>
<gene>
    <name evidence="6" type="ORF">KDL28_14090</name>
</gene>
<sequence>MTVIVRSFRRHPRRYTAVLVVLVLVVAATIWLVTRSTAAAEPQLATARTGQLDRTVVVTGTIEPTQRADLDFPAGGEVVSVTAAVGQQVAAGQALAAVDSAALSGQVAQARSALASAEARLAADRSADASAEQIAADRAAVDSARAQLDVARRNEANATLTAPFAGTVAAVNVTLGEQVTAGGGGSSAASAAASAASAASGGLGGQGGAGGPGGGISASGGAAVSSGSTSATAAPGTAHVVVVSTGSYIVDATVDDTQVGELRPGLAANITPNGAVEAVPGTVESVALVATSSSGVAGYPVTISVTGSPPGLHIGSTAQVEIVTERITDAVLVPSAAVRGGGGETTVVVREGDEDVTRPVTPGATSGGRTQILRGLASGEQVVLPETGEAPPQSGFGFGNRPGGGQGGDQGGQGGDPGGGGTPPAQSPAPDGEPGGGS</sequence>
<evidence type="ECO:0000259" key="5">
    <source>
        <dbReference type="Pfam" id="PF25973"/>
    </source>
</evidence>
<evidence type="ECO:0000256" key="1">
    <source>
        <dbReference type="ARBA" id="ARBA00004196"/>
    </source>
</evidence>
<dbReference type="Proteomes" id="UP001165283">
    <property type="component" value="Unassembled WGS sequence"/>
</dbReference>
<keyword evidence="7" id="KW-1185">Reference proteome</keyword>
<feature type="region of interest" description="Disordered" evidence="3">
    <location>
        <begin position="386"/>
        <end position="438"/>
    </location>
</feature>
<dbReference type="SUPFAM" id="SSF111369">
    <property type="entry name" value="HlyD-like secretion proteins"/>
    <property type="match status" value="1"/>
</dbReference>
<organism evidence="6 7">
    <name type="scientific">Pseudonocardia humida</name>
    <dbReference type="NCBI Taxonomy" id="2800819"/>
    <lineage>
        <taxon>Bacteria</taxon>
        <taxon>Bacillati</taxon>
        <taxon>Actinomycetota</taxon>
        <taxon>Actinomycetes</taxon>
        <taxon>Pseudonocardiales</taxon>
        <taxon>Pseudonocardiaceae</taxon>
        <taxon>Pseudonocardia</taxon>
    </lineage>
</organism>